<dbReference type="EMBL" id="JAESJJ010000034">
    <property type="protein sequence ID" value="MBL3610806.1"/>
    <property type="molecule type" value="Genomic_DNA"/>
</dbReference>
<accession>A0ABS1RXI3</accession>
<reference evidence="1 2" key="1">
    <citation type="submission" date="2021-01" db="EMBL/GenBank/DDBJ databases">
        <title>Draft genomes of Rhodovulum sulfidophilum.</title>
        <authorList>
            <person name="Guzman M.S."/>
        </authorList>
    </citation>
    <scope>NUCLEOTIDE SEQUENCE [LARGE SCALE GENOMIC DNA]</scope>
    <source>
        <strain evidence="1 2">AB35</strain>
    </source>
</reference>
<protein>
    <submittedName>
        <fullName evidence="1">Uncharacterized protein</fullName>
    </submittedName>
</protein>
<keyword evidence="2" id="KW-1185">Reference proteome</keyword>
<organism evidence="1 2">
    <name type="scientific">Rhodovulum sulfidophilum</name>
    <name type="common">Rhodobacter sulfidophilus</name>
    <dbReference type="NCBI Taxonomy" id="35806"/>
    <lineage>
        <taxon>Bacteria</taxon>
        <taxon>Pseudomonadati</taxon>
        <taxon>Pseudomonadota</taxon>
        <taxon>Alphaproteobacteria</taxon>
        <taxon>Rhodobacterales</taxon>
        <taxon>Paracoccaceae</taxon>
        <taxon>Rhodovulum</taxon>
    </lineage>
</organism>
<proteinExistence type="predicted"/>
<name>A0ABS1RXI3_RHOSU</name>
<evidence type="ECO:0000313" key="2">
    <source>
        <dbReference type="Proteomes" id="UP000604473"/>
    </source>
</evidence>
<dbReference type="RefSeq" id="WP_202250356.1">
    <property type="nucleotide sequence ID" value="NZ_JAESJJ010000034.1"/>
</dbReference>
<evidence type="ECO:0000313" key="1">
    <source>
        <dbReference type="EMBL" id="MBL3610806.1"/>
    </source>
</evidence>
<gene>
    <name evidence="1" type="ORF">JMM60_18775</name>
</gene>
<dbReference type="Proteomes" id="UP000604473">
    <property type="component" value="Unassembled WGS sequence"/>
</dbReference>
<comment type="caution">
    <text evidence="1">The sequence shown here is derived from an EMBL/GenBank/DDBJ whole genome shotgun (WGS) entry which is preliminary data.</text>
</comment>
<sequence>MAETFTRSFGRFHAEVSPAEARLVIRDDCKDVIRLFGRDLVRSSLLGGSWTPDIERALRWGLDRIEAELGEDLRYRAGVMAAVKLCWRLRLTNDPRRAERLLLGDPEAGQPPVEPRICPACGELVTDSLGCGGGICRASDAFPKPVEEPADKAFREAVAELVDCAMKEGKVDGRHEDTAGPNALWKAV</sequence>